<protein>
    <submittedName>
        <fullName evidence="2">Uncharacterized protein</fullName>
    </submittedName>
</protein>
<gene>
    <name evidence="1" type="ORF">NTEN_LOCUS21983</name>
    <name evidence="2" type="ORF">NTEN_LOCUS21984</name>
</gene>
<feature type="non-terminal residue" evidence="2">
    <location>
        <position position="58"/>
    </location>
</feature>
<proteinExistence type="predicted"/>
<accession>A0A6H5HJ15</accession>
<dbReference type="EMBL" id="CADCXU010032248">
    <property type="protein sequence ID" value="CAB0018075.1"/>
    <property type="molecule type" value="Genomic_DNA"/>
</dbReference>
<dbReference type="Proteomes" id="UP000479000">
    <property type="component" value="Unassembled WGS sequence"/>
</dbReference>
<dbReference type="EMBL" id="CADCXU010032247">
    <property type="protein sequence ID" value="CAB0018074.1"/>
    <property type="molecule type" value="Genomic_DNA"/>
</dbReference>
<reference evidence="2 3" key="1">
    <citation type="submission" date="2020-02" db="EMBL/GenBank/DDBJ databases">
        <authorList>
            <person name="Ferguson B K."/>
        </authorList>
    </citation>
    <scope>NUCLEOTIDE SEQUENCE [LARGE SCALE GENOMIC DNA]</scope>
</reference>
<name>A0A6H5HJ15_9HEMI</name>
<evidence type="ECO:0000313" key="2">
    <source>
        <dbReference type="EMBL" id="CAB0018075.1"/>
    </source>
</evidence>
<sequence>MKLHSKFSIWRSVRMLGTVMFLKKLHILLSPEHRGCERRRVERLIGTPTVEDIRVGSM</sequence>
<keyword evidence="3" id="KW-1185">Reference proteome</keyword>
<evidence type="ECO:0000313" key="1">
    <source>
        <dbReference type="EMBL" id="CAB0018074.1"/>
    </source>
</evidence>
<organism evidence="2 3">
    <name type="scientific">Nesidiocoris tenuis</name>
    <dbReference type="NCBI Taxonomy" id="355587"/>
    <lineage>
        <taxon>Eukaryota</taxon>
        <taxon>Metazoa</taxon>
        <taxon>Ecdysozoa</taxon>
        <taxon>Arthropoda</taxon>
        <taxon>Hexapoda</taxon>
        <taxon>Insecta</taxon>
        <taxon>Pterygota</taxon>
        <taxon>Neoptera</taxon>
        <taxon>Paraneoptera</taxon>
        <taxon>Hemiptera</taxon>
        <taxon>Heteroptera</taxon>
        <taxon>Panheteroptera</taxon>
        <taxon>Cimicomorpha</taxon>
        <taxon>Miridae</taxon>
        <taxon>Dicyphina</taxon>
        <taxon>Nesidiocoris</taxon>
    </lineage>
</organism>
<dbReference type="AlphaFoldDB" id="A0A6H5HJ15"/>
<evidence type="ECO:0000313" key="3">
    <source>
        <dbReference type="Proteomes" id="UP000479000"/>
    </source>
</evidence>